<dbReference type="PANTHER" id="PTHR34322:SF2">
    <property type="entry name" value="TRANSPOSASE IS200-LIKE DOMAIN-CONTAINING PROTEIN"/>
    <property type="match status" value="1"/>
</dbReference>
<protein>
    <submittedName>
        <fullName evidence="2">REP element-mobilizing transposase RayT</fullName>
    </submittedName>
</protein>
<dbReference type="SUPFAM" id="SSF143422">
    <property type="entry name" value="Transposase IS200-like"/>
    <property type="match status" value="1"/>
</dbReference>
<name>A0A1G5RWA9_9FIRM</name>
<accession>A0A1G5RWA9</accession>
<evidence type="ECO:0000259" key="1">
    <source>
        <dbReference type="SMART" id="SM01321"/>
    </source>
</evidence>
<dbReference type="Gene3D" id="3.30.70.1290">
    <property type="entry name" value="Transposase IS200-like"/>
    <property type="match status" value="1"/>
</dbReference>
<dbReference type="SMART" id="SM01321">
    <property type="entry name" value="Y1_Tnp"/>
    <property type="match status" value="1"/>
</dbReference>
<keyword evidence="3" id="KW-1185">Reference proteome</keyword>
<dbReference type="RefSeq" id="WP_092590034.1">
    <property type="nucleotide sequence ID" value="NZ_FMWL01000004.1"/>
</dbReference>
<dbReference type="STRING" id="1120920.SAMN03080599_01248"/>
<dbReference type="OrthoDB" id="9788881at2"/>
<dbReference type="InterPro" id="IPR036515">
    <property type="entry name" value="Transposase_17_sf"/>
</dbReference>
<feature type="domain" description="Transposase IS200-like" evidence="1">
    <location>
        <begin position="9"/>
        <end position="123"/>
    </location>
</feature>
<dbReference type="Proteomes" id="UP000199208">
    <property type="component" value="Unassembled WGS sequence"/>
</dbReference>
<dbReference type="GO" id="GO:0003677">
    <property type="term" value="F:DNA binding"/>
    <property type="evidence" value="ECO:0007669"/>
    <property type="project" value="InterPro"/>
</dbReference>
<sequence length="330" mass="39042">MARKLRNLQTDMVYHVVCKGNNGEYVFGKDEDKWMFVKILKKYRLKYDFELYAYCIMDNHVHLLIKMGETMLSRVMQGISQSFTQKFNRKYERSGHVFGGRYFSSECETTQSTMAAMAYIHLNPFKAGKTKGLDYAWSSHFAYSKGLVKVWFDNVGLLKRFKDKLQSAKEIYLEHLEQFKSDPVFFEYSEKDVMAEPMTLDRLLAKLRVNRRFRSLEYLFEKERAAESTDGCGRIERLVWHKLIWINDRFRLVSCAELARRLDVKRTLVLRAVRELRKKGSALEEDDRIMLDNEVKRYLNMNDSQNLNAVEHKENLDQVMLEAEGFLEGF</sequence>
<dbReference type="GO" id="GO:0006313">
    <property type="term" value="P:DNA transposition"/>
    <property type="evidence" value="ECO:0007669"/>
    <property type="project" value="InterPro"/>
</dbReference>
<organism evidence="2 3">
    <name type="scientific">Acidaminobacter hydrogenoformans DSM 2784</name>
    <dbReference type="NCBI Taxonomy" id="1120920"/>
    <lineage>
        <taxon>Bacteria</taxon>
        <taxon>Bacillati</taxon>
        <taxon>Bacillota</taxon>
        <taxon>Clostridia</taxon>
        <taxon>Peptostreptococcales</taxon>
        <taxon>Acidaminobacteraceae</taxon>
        <taxon>Acidaminobacter</taxon>
    </lineage>
</organism>
<dbReference type="GO" id="GO:0004803">
    <property type="term" value="F:transposase activity"/>
    <property type="evidence" value="ECO:0007669"/>
    <property type="project" value="InterPro"/>
</dbReference>
<gene>
    <name evidence="2" type="ORF">SAMN03080599_01248</name>
</gene>
<dbReference type="EMBL" id="FMWL01000004">
    <property type="protein sequence ID" value="SCZ78402.1"/>
    <property type="molecule type" value="Genomic_DNA"/>
</dbReference>
<dbReference type="PANTHER" id="PTHR34322">
    <property type="entry name" value="TRANSPOSASE, Y1_TNP DOMAIN-CONTAINING"/>
    <property type="match status" value="1"/>
</dbReference>
<reference evidence="2 3" key="1">
    <citation type="submission" date="2016-10" db="EMBL/GenBank/DDBJ databases">
        <authorList>
            <person name="de Groot N.N."/>
        </authorList>
    </citation>
    <scope>NUCLEOTIDE SEQUENCE [LARGE SCALE GENOMIC DNA]</scope>
    <source>
        <strain evidence="2 3">DSM 2784</strain>
    </source>
</reference>
<evidence type="ECO:0000313" key="2">
    <source>
        <dbReference type="EMBL" id="SCZ78402.1"/>
    </source>
</evidence>
<dbReference type="Pfam" id="PF01797">
    <property type="entry name" value="Y1_Tnp"/>
    <property type="match status" value="1"/>
</dbReference>
<evidence type="ECO:0000313" key="3">
    <source>
        <dbReference type="Proteomes" id="UP000199208"/>
    </source>
</evidence>
<dbReference type="InterPro" id="IPR002686">
    <property type="entry name" value="Transposase_17"/>
</dbReference>
<proteinExistence type="predicted"/>
<dbReference type="AlphaFoldDB" id="A0A1G5RWA9"/>